<accession>C8W0N1</accession>
<protein>
    <submittedName>
        <fullName evidence="3">TadE family protein</fullName>
    </submittedName>
</protein>
<gene>
    <name evidence="3" type="ordered locus">Dtox_2479</name>
</gene>
<dbReference type="STRING" id="485916.Dtox_2479"/>
<organism evidence="3 4">
    <name type="scientific">Desulfofarcimen acetoxidans (strain ATCC 49208 / DSM 771 / KCTC 5769 / VKM B-1644 / 5575)</name>
    <name type="common">Desulfotomaculum acetoxidans</name>
    <dbReference type="NCBI Taxonomy" id="485916"/>
    <lineage>
        <taxon>Bacteria</taxon>
        <taxon>Bacillati</taxon>
        <taxon>Bacillota</taxon>
        <taxon>Clostridia</taxon>
        <taxon>Eubacteriales</taxon>
        <taxon>Peptococcaceae</taxon>
        <taxon>Desulfofarcimen</taxon>
    </lineage>
</organism>
<keyword evidence="1" id="KW-0472">Membrane</keyword>
<dbReference type="InterPro" id="IPR012495">
    <property type="entry name" value="TadE-like_dom"/>
</dbReference>
<dbReference type="HOGENOM" id="CLU_1913650_0_0_9"/>
<evidence type="ECO:0000313" key="4">
    <source>
        <dbReference type="Proteomes" id="UP000002217"/>
    </source>
</evidence>
<keyword evidence="1" id="KW-1133">Transmembrane helix</keyword>
<name>C8W0N1_DESAS</name>
<feature type="domain" description="TadE-like" evidence="2">
    <location>
        <begin position="9"/>
        <end position="51"/>
    </location>
</feature>
<dbReference type="eggNOG" id="ENOG5033NA2">
    <property type="taxonomic scope" value="Bacteria"/>
</dbReference>
<keyword evidence="1" id="KW-0812">Transmembrane</keyword>
<feature type="transmembrane region" description="Helical" evidence="1">
    <location>
        <begin position="12"/>
        <end position="38"/>
    </location>
</feature>
<evidence type="ECO:0000259" key="2">
    <source>
        <dbReference type="Pfam" id="PF07811"/>
    </source>
</evidence>
<proteinExistence type="predicted"/>
<evidence type="ECO:0000256" key="1">
    <source>
        <dbReference type="SAM" id="Phobius"/>
    </source>
</evidence>
<reference evidence="3 4" key="1">
    <citation type="journal article" date="2009" name="Stand. Genomic Sci.">
        <title>Complete genome sequence of Desulfotomaculum acetoxidans type strain (5575).</title>
        <authorList>
            <person name="Spring S."/>
            <person name="Lapidus A."/>
            <person name="Schroder M."/>
            <person name="Gleim D."/>
            <person name="Sims D."/>
            <person name="Meincke L."/>
            <person name="Glavina Del Rio T."/>
            <person name="Tice H."/>
            <person name="Copeland A."/>
            <person name="Cheng J.F."/>
            <person name="Lucas S."/>
            <person name="Chen F."/>
            <person name="Nolan M."/>
            <person name="Bruce D."/>
            <person name="Goodwin L."/>
            <person name="Pitluck S."/>
            <person name="Ivanova N."/>
            <person name="Mavromatis K."/>
            <person name="Mikhailova N."/>
            <person name="Pati A."/>
            <person name="Chen A."/>
            <person name="Palaniappan K."/>
            <person name="Land M."/>
            <person name="Hauser L."/>
            <person name="Chang Y.J."/>
            <person name="Jeffries C.D."/>
            <person name="Chain P."/>
            <person name="Saunders E."/>
            <person name="Brettin T."/>
            <person name="Detter J.C."/>
            <person name="Goker M."/>
            <person name="Bristow J."/>
            <person name="Eisen J.A."/>
            <person name="Markowitz V."/>
            <person name="Hugenholtz P."/>
            <person name="Kyrpides N.C."/>
            <person name="Klenk H.P."/>
            <person name="Han C."/>
        </authorList>
    </citation>
    <scope>NUCLEOTIDE SEQUENCE [LARGE SCALE GENOMIC DNA]</scope>
    <source>
        <strain evidence="4">ATCC 49208 / DSM 771 / VKM B-1644</strain>
    </source>
</reference>
<dbReference type="Proteomes" id="UP000002217">
    <property type="component" value="Chromosome"/>
</dbReference>
<keyword evidence="4" id="KW-1185">Reference proteome</keyword>
<dbReference type="AlphaFoldDB" id="C8W0N1"/>
<dbReference type="EMBL" id="CP001720">
    <property type="protein sequence ID" value="ACV63286.1"/>
    <property type="molecule type" value="Genomic_DNA"/>
</dbReference>
<evidence type="ECO:0000313" key="3">
    <source>
        <dbReference type="EMBL" id="ACV63286.1"/>
    </source>
</evidence>
<sequence length="132" mass="14201">MRLLKCIKGAYTAELAVILPIIIFITAGGMIFSLSIWAHIVVVDAAREGARYEALNLGSADTKVDEVLSDGNLNVANKQSVSVIKDANYVTVTVKYNQPSVIPGLPQLLGHGASWGNSFLIESSQVFKLEKP</sequence>
<dbReference type="Pfam" id="PF07811">
    <property type="entry name" value="TadE"/>
    <property type="match status" value="1"/>
</dbReference>
<dbReference type="KEGG" id="dae:Dtox_2479"/>